<dbReference type="EMBL" id="BTRK01000002">
    <property type="protein sequence ID" value="GMR34943.1"/>
    <property type="molecule type" value="Genomic_DNA"/>
</dbReference>
<proteinExistence type="predicted"/>
<comment type="caution">
    <text evidence="5">The sequence shown here is derived from an EMBL/GenBank/DDBJ whole genome shotgun (WGS) entry which is preliminary data.</text>
</comment>
<evidence type="ECO:0000313" key="5">
    <source>
        <dbReference type="EMBL" id="GMR34943.1"/>
    </source>
</evidence>
<dbReference type="AlphaFoldDB" id="A0AAN4Z612"/>
<dbReference type="PANTHER" id="PTHR22702:SF1">
    <property type="entry name" value="PROTEASE-ASSOCIATED DOMAIN-CONTAINING PROTEIN 1"/>
    <property type="match status" value="1"/>
</dbReference>
<feature type="non-terminal residue" evidence="5">
    <location>
        <position position="1"/>
    </location>
</feature>
<feature type="signal peptide" evidence="3">
    <location>
        <begin position="1"/>
        <end position="24"/>
    </location>
</feature>
<feature type="domain" description="PA" evidence="4">
    <location>
        <begin position="74"/>
        <end position="149"/>
    </location>
</feature>
<dbReference type="Gene3D" id="3.50.30.30">
    <property type="match status" value="1"/>
</dbReference>
<feature type="non-terminal residue" evidence="5">
    <location>
        <position position="177"/>
    </location>
</feature>
<accession>A0AAN4Z612</accession>
<dbReference type="Pfam" id="PF02225">
    <property type="entry name" value="PA"/>
    <property type="match status" value="1"/>
</dbReference>
<keyword evidence="2" id="KW-0325">Glycoprotein</keyword>
<gene>
    <name evidence="5" type="ORF">PMAYCL1PPCAC_05138</name>
</gene>
<name>A0AAN4Z612_9BILA</name>
<dbReference type="InterPro" id="IPR003137">
    <property type="entry name" value="PA_domain"/>
</dbReference>
<reference evidence="6" key="1">
    <citation type="submission" date="2022-10" db="EMBL/GenBank/DDBJ databases">
        <title>Genome assembly of Pristionchus species.</title>
        <authorList>
            <person name="Yoshida K."/>
            <person name="Sommer R.J."/>
        </authorList>
    </citation>
    <scope>NUCLEOTIDE SEQUENCE [LARGE SCALE GENOMIC DNA]</scope>
    <source>
        <strain evidence="6">RS5460</strain>
    </source>
</reference>
<evidence type="ECO:0000259" key="4">
    <source>
        <dbReference type="Pfam" id="PF02225"/>
    </source>
</evidence>
<keyword evidence="6" id="KW-1185">Reference proteome</keyword>
<keyword evidence="1 3" id="KW-0732">Signal</keyword>
<sequence>LPDAMTHRLLLLAQLCLLAVYSTGSTSRSSRCSTSRRSSCEHEIIPAQFGPPLKTYQHTHSYAQLSAATIYEVCGGLQDDMTGRVVIMPRGECTFVEKVANAEAAGALFELVTDLHSNSSEDVTMTSDEFAIPINIPSAYIAGTAGSRLHNFLPYNYEPVVVDIPISITDCAILVSR</sequence>
<dbReference type="SUPFAM" id="SSF52025">
    <property type="entry name" value="PA domain"/>
    <property type="match status" value="1"/>
</dbReference>
<protein>
    <recommendedName>
        <fullName evidence="4">PA domain-containing protein</fullName>
    </recommendedName>
</protein>
<organism evidence="5 6">
    <name type="scientific">Pristionchus mayeri</name>
    <dbReference type="NCBI Taxonomy" id="1317129"/>
    <lineage>
        <taxon>Eukaryota</taxon>
        <taxon>Metazoa</taxon>
        <taxon>Ecdysozoa</taxon>
        <taxon>Nematoda</taxon>
        <taxon>Chromadorea</taxon>
        <taxon>Rhabditida</taxon>
        <taxon>Rhabditina</taxon>
        <taxon>Diplogasteromorpha</taxon>
        <taxon>Diplogasteroidea</taxon>
        <taxon>Neodiplogasteridae</taxon>
        <taxon>Pristionchus</taxon>
    </lineage>
</organism>
<dbReference type="InterPro" id="IPR046450">
    <property type="entry name" value="PA_dom_sf"/>
</dbReference>
<evidence type="ECO:0000256" key="1">
    <source>
        <dbReference type="ARBA" id="ARBA00022729"/>
    </source>
</evidence>
<evidence type="ECO:0000256" key="2">
    <source>
        <dbReference type="ARBA" id="ARBA00023180"/>
    </source>
</evidence>
<feature type="chain" id="PRO_5042973662" description="PA domain-containing protein" evidence="3">
    <location>
        <begin position="25"/>
        <end position="177"/>
    </location>
</feature>
<evidence type="ECO:0000313" key="6">
    <source>
        <dbReference type="Proteomes" id="UP001328107"/>
    </source>
</evidence>
<dbReference type="Proteomes" id="UP001328107">
    <property type="component" value="Unassembled WGS sequence"/>
</dbReference>
<dbReference type="PANTHER" id="PTHR22702">
    <property type="entry name" value="PROTEASE-ASSOCIATED DOMAIN-CONTAINING PROTEIN"/>
    <property type="match status" value="1"/>
</dbReference>
<evidence type="ECO:0000256" key="3">
    <source>
        <dbReference type="SAM" id="SignalP"/>
    </source>
</evidence>